<reference evidence="2" key="1">
    <citation type="journal article" date="2019" name="Int. J. Syst. Evol. Microbiol.">
        <title>The Global Catalogue of Microorganisms (GCM) 10K type strain sequencing project: providing services to taxonomists for standard genome sequencing and annotation.</title>
        <authorList>
            <consortium name="The Broad Institute Genomics Platform"/>
            <consortium name="The Broad Institute Genome Sequencing Center for Infectious Disease"/>
            <person name="Wu L."/>
            <person name="Ma J."/>
        </authorList>
    </citation>
    <scope>NUCLEOTIDE SEQUENCE [LARGE SCALE GENOMIC DNA]</scope>
    <source>
        <strain evidence="2">CECT 7184</strain>
    </source>
</reference>
<proteinExistence type="predicted"/>
<name>A0ABT8CV02_9FLAO</name>
<accession>A0ABT8CV02</accession>
<protein>
    <submittedName>
        <fullName evidence="1">Uncharacterized protein</fullName>
    </submittedName>
</protein>
<dbReference type="RefSeq" id="WP_290363558.1">
    <property type="nucleotide sequence ID" value="NZ_JAUFQU010000001.1"/>
</dbReference>
<keyword evidence="2" id="KW-1185">Reference proteome</keyword>
<comment type="caution">
    <text evidence="1">The sequence shown here is derived from an EMBL/GenBank/DDBJ whole genome shotgun (WGS) entry which is preliminary data.</text>
</comment>
<evidence type="ECO:0000313" key="1">
    <source>
        <dbReference type="EMBL" id="MDN3707586.1"/>
    </source>
</evidence>
<organism evidence="1 2">
    <name type="scientific">Paenimyroides ceti</name>
    <dbReference type="NCBI Taxonomy" id="395087"/>
    <lineage>
        <taxon>Bacteria</taxon>
        <taxon>Pseudomonadati</taxon>
        <taxon>Bacteroidota</taxon>
        <taxon>Flavobacteriia</taxon>
        <taxon>Flavobacteriales</taxon>
        <taxon>Flavobacteriaceae</taxon>
        <taxon>Paenimyroides</taxon>
    </lineage>
</organism>
<gene>
    <name evidence="1" type="ORF">QW060_10620</name>
</gene>
<sequence>MSIAFYCNWSFLWLYMSVLGVVSPQADKANLNKEQCLEIVVKLLLSSPEYQYYITHIEKAQETDATLQYGIEILNDPKESMNRENYSFRINEKHPEYNHTVAWFEFDPQEGMLYEYNVAQDSLIPIHFDSKHLKTFRKKCK</sequence>
<dbReference type="Proteomes" id="UP001242368">
    <property type="component" value="Unassembled WGS sequence"/>
</dbReference>
<evidence type="ECO:0000313" key="2">
    <source>
        <dbReference type="Proteomes" id="UP001242368"/>
    </source>
</evidence>
<dbReference type="EMBL" id="JAUFQU010000001">
    <property type="protein sequence ID" value="MDN3707586.1"/>
    <property type="molecule type" value="Genomic_DNA"/>
</dbReference>